<organism evidence="1 2">
    <name type="scientific">Rotaria magnacalcarata</name>
    <dbReference type="NCBI Taxonomy" id="392030"/>
    <lineage>
        <taxon>Eukaryota</taxon>
        <taxon>Metazoa</taxon>
        <taxon>Spiralia</taxon>
        <taxon>Gnathifera</taxon>
        <taxon>Rotifera</taxon>
        <taxon>Eurotatoria</taxon>
        <taxon>Bdelloidea</taxon>
        <taxon>Philodinida</taxon>
        <taxon>Philodinidae</taxon>
        <taxon>Rotaria</taxon>
    </lineage>
</organism>
<dbReference type="AlphaFoldDB" id="A0A8S3HFR5"/>
<dbReference type="Proteomes" id="UP000681720">
    <property type="component" value="Unassembled WGS sequence"/>
</dbReference>
<feature type="non-terminal residue" evidence="1">
    <location>
        <position position="1"/>
    </location>
</feature>
<proteinExistence type="predicted"/>
<gene>
    <name evidence="1" type="ORF">GIL414_LOCUS69558</name>
</gene>
<accession>A0A8S3HFR5</accession>
<protein>
    <submittedName>
        <fullName evidence="1">Uncharacterized protein</fullName>
    </submittedName>
</protein>
<comment type="caution">
    <text evidence="1">The sequence shown here is derived from an EMBL/GenBank/DDBJ whole genome shotgun (WGS) entry which is preliminary data.</text>
</comment>
<dbReference type="EMBL" id="CAJOBJ010330385">
    <property type="protein sequence ID" value="CAF5181772.1"/>
    <property type="molecule type" value="Genomic_DNA"/>
</dbReference>
<name>A0A8S3HFR5_9BILA</name>
<evidence type="ECO:0000313" key="2">
    <source>
        <dbReference type="Proteomes" id="UP000681720"/>
    </source>
</evidence>
<sequence>MSILVYSDDTNNGSQLFDFEKDWLVGRTILSNNNFSSLNHIFDLNENLTKDDD</sequence>
<reference evidence="1" key="1">
    <citation type="submission" date="2021-02" db="EMBL/GenBank/DDBJ databases">
        <authorList>
            <person name="Nowell W R."/>
        </authorList>
    </citation>
    <scope>NUCLEOTIDE SEQUENCE</scope>
</reference>
<evidence type="ECO:0000313" key="1">
    <source>
        <dbReference type="EMBL" id="CAF5181772.1"/>
    </source>
</evidence>